<evidence type="ECO:0000313" key="2">
    <source>
        <dbReference type="EMBL" id="SPS05999.1"/>
    </source>
</evidence>
<protein>
    <submittedName>
        <fullName evidence="2">Uncharacterized protein</fullName>
    </submittedName>
</protein>
<organism evidence="2">
    <name type="scientific">Candidatus Nitrotoga fabula</name>
    <dbReference type="NCBI Taxonomy" id="2182327"/>
    <lineage>
        <taxon>Bacteria</taxon>
        <taxon>Pseudomonadati</taxon>
        <taxon>Pseudomonadota</taxon>
        <taxon>Betaproteobacteria</taxon>
        <taxon>Nitrosomonadales</taxon>
        <taxon>Gallionellaceae</taxon>
        <taxon>Candidatus Nitrotoga</taxon>
    </lineage>
</organism>
<evidence type="ECO:0000256" key="1">
    <source>
        <dbReference type="SAM" id="MobiDB-lite"/>
    </source>
</evidence>
<reference evidence="2" key="1">
    <citation type="submission" date="2018-05" db="EMBL/GenBank/DDBJ databases">
        <authorList>
            <person name="Lanie J.A."/>
            <person name="Ng W.-L."/>
            <person name="Kazmierczak K.M."/>
            <person name="Andrzejewski T.M."/>
            <person name="Davidsen T.M."/>
            <person name="Wayne K.J."/>
            <person name="Tettelin H."/>
            <person name="Glass J.I."/>
            <person name="Rusch D."/>
            <person name="Podicherti R."/>
            <person name="Tsui H.-C.T."/>
            <person name="Winkler M.E."/>
        </authorList>
    </citation>
    <scope>NUCLEOTIDE SEQUENCE</scope>
    <source>
        <strain evidence="2">KNB</strain>
    </source>
</reference>
<name>A0A2X0QV49_9PROT</name>
<gene>
    <name evidence="2" type="ORF">NITFAB_1589</name>
</gene>
<feature type="region of interest" description="Disordered" evidence="1">
    <location>
        <begin position="14"/>
        <end position="55"/>
    </location>
</feature>
<dbReference type="EMBL" id="LS423452">
    <property type="protein sequence ID" value="SPS05999.1"/>
    <property type="molecule type" value="Genomic_DNA"/>
</dbReference>
<sequence>MPINVARPILWESRKTELRTRQSAVNEDDMKPPDSNEQHRPRKTRDDDGLSDLES</sequence>
<dbReference type="AlphaFoldDB" id="A0A2X0QV49"/>
<accession>A0A2X0QV49</accession>
<proteinExistence type="predicted"/>
<feature type="compositionally biased region" description="Basic and acidic residues" evidence="1">
    <location>
        <begin position="28"/>
        <end position="48"/>
    </location>
</feature>